<evidence type="ECO:0000313" key="2">
    <source>
        <dbReference type="Proteomes" id="UP000176404"/>
    </source>
</evidence>
<sequence length="73" mass="8250">MSNQEIPKVLCPKGSAFEGIPCLYPEGCRHGCERLARVLETIESKNPGQQIRQMQRRILERVKKPKEGGTKAE</sequence>
<organism evidence="1 2">
    <name type="scientific">Candidatus Woesebacteria bacterium RIFCSPLOWO2_01_FULL_39_10b</name>
    <dbReference type="NCBI Taxonomy" id="1802517"/>
    <lineage>
        <taxon>Bacteria</taxon>
        <taxon>Candidatus Woeseibacteriota</taxon>
    </lineage>
</organism>
<protein>
    <submittedName>
        <fullName evidence="1">Uncharacterized protein</fullName>
    </submittedName>
</protein>
<proteinExistence type="predicted"/>
<accession>A0A1F8B9R6</accession>
<name>A0A1F8B9R6_9BACT</name>
<comment type="caution">
    <text evidence="1">The sequence shown here is derived from an EMBL/GenBank/DDBJ whole genome shotgun (WGS) entry which is preliminary data.</text>
</comment>
<dbReference type="AlphaFoldDB" id="A0A1F8B9R6"/>
<dbReference type="Proteomes" id="UP000176404">
    <property type="component" value="Unassembled WGS sequence"/>
</dbReference>
<dbReference type="EMBL" id="MGHD01000004">
    <property type="protein sequence ID" value="OGM60419.1"/>
    <property type="molecule type" value="Genomic_DNA"/>
</dbReference>
<dbReference type="STRING" id="1802517.A2892_00080"/>
<gene>
    <name evidence="1" type="ORF">A2892_00080</name>
</gene>
<reference evidence="1 2" key="1">
    <citation type="journal article" date="2016" name="Nat. Commun.">
        <title>Thousands of microbial genomes shed light on interconnected biogeochemical processes in an aquifer system.</title>
        <authorList>
            <person name="Anantharaman K."/>
            <person name="Brown C.T."/>
            <person name="Hug L.A."/>
            <person name="Sharon I."/>
            <person name="Castelle C.J."/>
            <person name="Probst A.J."/>
            <person name="Thomas B.C."/>
            <person name="Singh A."/>
            <person name="Wilkins M.J."/>
            <person name="Karaoz U."/>
            <person name="Brodie E.L."/>
            <person name="Williams K.H."/>
            <person name="Hubbard S.S."/>
            <person name="Banfield J.F."/>
        </authorList>
    </citation>
    <scope>NUCLEOTIDE SEQUENCE [LARGE SCALE GENOMIC DNA]</scope>
</reference>
<evidence type="ECO:0000313" key="1">
    <source>
        <dbReference type="EMBL" id="OGM60419.1"/>
    </source>
</evidence>